<proteinExistence type="predicted"/>
<dbReference type="PANTHER" id="PTHR23150:SF19">
    <property type="entry name" value="FORMYLGLYCINE-GENERATING ENZYME"/>
    <property type="match status" value="1"/>
</dbReference>
<dbReference type="InterPro" id="IPR051043">
    <property type="entry name" value="Sulfatase_Mod_Factor_Kinase"/>
</dbReference>
<keyword evidence="4" id="KW-1185">Reference proteome</keyword>
<dbReference type="InterPro" id="IPR005532">
    <property type="entry name" value="SUMF_dom"/>
</dbReference>
<dbReference type="Pfam" id="PF03781">
    <property type="entry name" value="FGE-sulfatase"/>
    <property type="match status" value="1"/>
</dbReference>
<dbReference type="GO" id="GO:0120147">
    <property type="term" value="F:formylglycine-generating oxidase activity"/>
    <property type="evidence" value="ECO:0007669"/>
    <property type="project" value="TreeGrafter"/>
</dbReference>
<dbReference type="Proteomes" id="UP000198339">
    <property type="component" value="Unassembled WGS sequence"/>
</dbReference>
<dbReference type="EMBL" id="FZPA01000007">
    <property type="protein sequence ID" value="SNS89371.1"/>
    <property type="molecule type" value="Genomic_DNA"/>
</dbReference>
<organism evidence="3 4">
    <name type="scientific">Sphingopyxis indica</name>
    <dbReference type="NCBI Taxonomy" id="436663"/>
    <lineage>
        <taxon>Bacteria</taxon>
        <taxon>Pseudomonadati</taxon>
        <taxon>Pseudomonadota</taxon>
        <taxon>Alphaproteobacteria</taxon>
        <taxon>Sphingomonadales</taxon>
        <taxon>Sphingomonadaceae</taxon>
        <taxon>Sphingopyxis</taxon>
    </lineage>
</organism>
<evidence type="ECO:0000313" key="4">
    <source>
        <dbReference type="Proteomes" id="UP000198339"/>
    </source>
</evidence>
<evidence type="ECO:0000259" key="2">
    <source>
        <dbReference type="Pfam" id="PF03781"/>
    </source>
</evidence>
<keyword evidence="1" id="KW-0732">Signal</keyword>
<dbReference type="AlphaFoldDB" id="A0A239I7B6"/>
<dbReference type="SUPFAM" id="SSF56436">
    <property type="entry name" value="C-type lectin-like"/>
    <property type="match status" value="1"/>
</dbReference>
<gene>
    <name evidence="3" type="ORF">SAMN06295955_10764</name>
</gene>
<dbReference type="InterPro" id="IPR016187">
    <property type="entry name" value="CTDL_fold"/>
</dbReference>
<dbReference type="RefSeq" id="WP_212541917.1">
    <property type="nucleotide sequence ID" value="NZ_CP076394.1"/>
</dbReference>
<reference evidence="3 4" key="1">
    <citation type="submission" date="2017-06" db="EMBL/GenBank/DDBJ databases">
        <authorList>
            <person name="Kim H.J."/>
            <person name="Triplett B.A."/>
        </authorList>
    </citation>
    <scope>NUCLEOTIDE SEQUENCE [LARGE SCALE GENOMIC DNA]</scope>
    <source>
        <strain evidence="3 4">DS15</strain>
    </source>
</reference>
<evidence type="ECO:0000256" key="1">
    <source>
        <dbReference type="SAM" id="SignalP"/>
    </source>
</evidence>
<feature type="chain" id="PRO_5012014707" evidence="1">
    <location>
        <begin position="29"/>
        <end position="294"/>
    </location>
</feature>
<feature type="domain" description="Sulfatase-modifying factor enzyme-like" evidence="2">
    <location>
        <begin position="61"/>
        <end position="280"/>
    </location>
</feature>
<feature type="signal peptide" evidence="1">
    <location>
        <begin position="1"/>
        <end position="28"/>
    </location>
</feature>
<sequence>MKLPFAKAFASGSAIVVTALLASLSSGPATPPVSTCAGKPGQVHVPAAGPNGSGGSAPAGRAFLIDRTEVTVAQFEAFVKATGYRTHAERVGWSAVFHRRSDAARLTGNWWVAVLGADWRHPLGPGQPEASRCEPVTQVTYDDALAFAKWAGRDLPTDVEWERAATGGDSASTSSLKWAYAVDGTPLANTWQGLFPDFNTAEDGFAGVAPVGSFPPNRYGLYDMIGNVWELTRSVADGTPVLKGGSYLCSFNACANFRPSAAVPQETEIATSHVGFRTVRRERLPHGQSQPSGD</sequence>
<protein>
    <submittedName>
        <fullName evidence="3">Formylglycine-generating enzyme, required for sulfatase activity, contains SUMF1/FGE domain</fullName>
    </submittedName>
</protein>
<dbReference type="InterPro" id="IPR042095">
    <property type="entry name" value="SUMF_sf"/>
</dbReference>
<dbReference type="PANTHER" id="PTHR23150">
    <property type="entry name" value="SULFATASE MODIFYING FACTOR 1, 2"/>
    <property type="match status" value="1"/>
</dbReference>
<dbReference type="Gene3D" id="3.90.1580.10">
    <property type="entry name" value="paralog of FGE (formylglycine-generating enzyme)"/>
    <property type="match status" value="1"/>
</dbReference>
<accession>A0A239I7B6</accession>
<name>A0A239I7B6_9SPHN</name>
<evidence type="ECO:0000313" key="3">
    <source>
        <dbReference type="EMBL" id="SNS89371.1"/>
    </source>
</evidence>